<dbReference type="PROSITE" id="PS51123">
    <property type="entry name" value="OMPA_2"/>
    <property type="match status" value="1"/>
</dbReference>
<dbReference type="Pfam" id="PF00691">
    <property type="entry name" value="OmpA"/>
    <property type="match status" value="1"/>
</dbReference>
<evidence type="ECO:0000256" key="5">
    <source>
        <dbReference type="SAM" id="MobiDB-lite"/>
    </source>
</evidence>
<dbReference type="CDD" id="cd07185">
    <property type="entry name" value="OmpA_C-like"/>
    <property type="match status" value="1"/>
</dbReference>
<evidence type="ECO:0000259" key="6">
    <source>
        <dbReference type="PROSITE" id="PS51123"/>
    </source>
</evidence>
<dbReference type="GO" id="GO:0009279">
    <property type="term" value="C:cell outer membrane"/>
    <property type="evidence" value="ECO:0007669"/>
    <property type="project" value="UniProtKB-SubCell"/>
</dbReference>
<dbReference type="PANTHER" id="PTHR30329:SF21">
    <property type="entry name" value="LIPOPROTEIN YIAD-RELATED"/>
    <property type="match status" value="1"/>
</dbReference>
<dbReference type="SUPFAM" id="SSF101874">
    <property type="entry name" value="YceI-like"/>
    <property type="match status" value="1"/>
</dbReference>
<dbReference type="Gene3D" id="2.40.128.110">
    <property type="entry name" value="Lipid/polyisoprenoid-binding, YceI-like"/>
    <property type="match status" value="1"/>
</dbReference>
<dbReference type="InterPro" id="IPR036761">
    <property type="entry name" value="TTHA0802/YceI-like_sf"/>
</dbReference>
<evidence type="ECO:0000313" key="7">
    <source>
        <dbReference type="EMBL" id="TDE37537.1"/>
    </source>
</evidence>
<gene>
    <name evidence="7" type="ORF">E1B25_12525</name>
</gene>
<dbReference type="Gene3D" id="3.30.1330.60">
    <property type="entry name" value="OmpA-like domain"/>
    <property type="match status" value="1"/>
</dbReference>
<comment type="caution">
    <text evidence="7">The sequence shown here is derived from an EMBL/GenBank/DDBJ whole genome shotgun (WGS) entry which is preliminary data.</text>
</comment>
<dbReference type="SUPFAM" id="SSF103088">
    <property type="entry name" value="OmpA-like"/>
    <property type="match status" value="1"/>
</dbReference>
<keyword evidence="2 4" id="KW-0472">Membrane</keyword>
<dbReference type="PANTHER" id="PTHR30329">
    <property type="entry name" value="STATOR ELEMENT OF FLAGELLAR MOTOR COMPLEX"/>
    <property type="match status" value="1"/>
</dbReference>
<evidence type="ECO:0000256" key="3">
    <source>
        <dbReference type="ARBA" id="ARBA00023237"/>
    </source>
</evidence>
<accession>A0A4R5ES93</accession>
<proteinExistence type="predicted"/>
<dbReference type="AlphaFoldDB" id="A0A4R5ES93"/>
<name>A0A4R5ES93_9RHOB</name>
<feature type="region of interest" description="Disordered" evidence="5">
    <location>
        <begin position="222"/>
        <end position="241"/>
    </location>
</feature>
<evidence type="ECO:0000256" key="1">
    <source>
        <dbReference type="ARBA" id="ARBA00004442"/>
    </source>
</evidence>
<dbReference type="OrthoDB" id="5525824at2"/>
<protein>
    <recommendedName>
        <fullName evidence="6">OmpA-like domain-containing protein</fullName>
    </recommendedName>
</protein>
<sequence>MTAVSRLWSLVVRGPLMVPVFASIFAVALALAFVPAARAQGVQPFVGGWHLDPAASELRFLSIKNGDLAEANRFDTISGLITDQGKAQIRVLLDSVDTGVDLRNVRLRFMLFESFQHPEAVITAQLDAALLRDLPALTRKEIDLSYALSLHGMTLSNHARVSVALLGEDRVEVASVAPIPVSAAKLGMAQGIATMEQAAGVSIVPVGIVSFTLVFERGSPDAPNTAADTASAPQATAPSAAGRAGCADSLAEASRAGGIQFSPGSTRLRANSGPALDRVAEIAKGCAGLRLLIAGHTDSDGAAQANLRLSRARADAVAAALATRGIARSRLQTRGLGEAEPLVPNSTPANKARNRRIEFTLAE</sequence>
<dbReference type="Pfam" id="PF04264">
    <property type="entry name" value="YceI"/>
    <property type="match status" value="1"/>
</dbReference>
<evidence type="ECO:0000313" key="8">
    <source>
        <dbReference type="Proteomes" id="UP000294662"/>
    </source>
</evidence>
<feature type="domain" description="OmpA-like" evidence="6">
    <location>
        <begin position="248"/>
        <end position="363"/>
    </location>
</feature>
<organism evidence="7 8">
    <name type="scientific">Antarcticimicrobium sediminis</name>
    <dbReference type="NCBI Taxonomy" id="2546227"/>
    <lineage>
        <taxon>Bacteria</taxon>
        <taxon>Pseudomonadati</taxon>
        <taxon>Pseudomonadota</taxon>
        <taxon>Alphaproteobacteria</taxon>
        <taxon>Rhodobacterales</taxon>
        <taxon>Paracoccaceae</taxon>
        <taxon>Antarcticimicrobium</taxon>
    </lineage>
</organism>
<dbReference type="InterPro" id="IPR007372">
    <property type="entry name" value="Lipid/polyisoprenoid-bd_YceI"/>
</dbReference>
<dbReference type="SMART" id="SM00867">
    <property type="entry name" value="YceI"/>
    <property type="match status" value="1"/>
</dbReference>
<evidence type="ECO:0000256" key="2">
    <source>
        <dbReference type="ARBA" id="ARBA00023136"/>
    </source>
</evidence>
<feature type="compositionally biased region" description="Low complexity" evidence="5">
    <location>
        <begin position="226"/>
        <end position="241"/>
    </location>
</feature>
<dbReference type="InterPro" id="IPR050330">
    <property type="entry name" value="Bact_OuterMem_StrucFunc"/>
</dbReference>
<dbReference type="InterPro" id="IPR006665">
    <property type="entry name" value="OmpA-like"/>
</dbReference>
<dbReference type="EMBL" id="SMFP01000007">
    <property type="protein sequence ID" value="TDE37537.1"/>
    <property type="molecule type" value="Genomic_DNA"/>
</dbReference>
<evidence type="ECO:0000256" key="4">
    <source>
        <dbReference type="PROSITE-ProRule" id="PRU00473"/>
    </source>
</evidence>
<reference evidence="7 8" key="1">
    <citation type="submission" date="2019-03" db="EMBL/GenBank/DDBJ databases">
        <authorList>
            <person name="Zhang S."/>
        </authorList>
    </citation>
    <scope>NUCLEOTIDE SEQUENCE [LARGE SCALE GENOMIC DNA]</scope>
    <source>
        <strain evidence="7 8">S4J41</strain>
    </source>
</reference>
<dbReference type="InterPro" id="IPR006664">
    <property type="entry name" value="OMP_bac"/>
</dbReference>
<keyword evidence="8" id="KW-1185">Reference proteome</keyword>
<dbReference type="InterPro" id="IPR036737">
    <property type="entry name" value="OmpA-like_sf"/>
</dbReference>
<dbReference type="PRINTS" id="PR01021">
    <property type="entry name" value="OMPADOMAIN"/>
</dbReference>
<comment type="subcellular location">
    <subcellularLocation>
        <location evidence="1">Cell outer membrane</location>
    </subcellularLocation>
</comment>
<dbReference type="Proteomes" id="UP000294662">
    <property type="component" value="Unassembled WGS sequence"/>
</dbReference>
<keyword evidence="3" id="KW-0998">Cell outer membrane</keyword>